<gene>
    <name evidence="1" type="ORF">QQS35_11280</name>
</gene>
<name>A0ABT7L594_9BACI</name>
<proteinExistence type="predicted"/>
<reference evidence="1 2" key="1">
    <citation type="submission" date="2023-06" db="EMBL/GenBank/DDBJ databases">
        <title>Aquibacillus rhizosphaerae LR5S19.</title>
        <authorList>
            <person name="Sun J.-Q."/>
        </authorList>
    </citation>
    <scope>NUCLEOTIDE SEQUENCE [LARGE SCALE GENOMIC DNA]</scope>
    <source>
        <strain evidence="1 2">LR5S19</strain>
    </source>
</reference>
<evidence type="ECO:0000313" key="1">
    <source>
        <dbReference type="EMBL" id="MDL4841033.1"/>
    </source>
</evidence>
<evidence type="ECO:0008006" key="3">
    <source>
        <dbReference type="Google" id="ProtNLM"/>
    </source>
</evidence>
<organism evidence="1 2">
    <name type="scientific">Aquibacillus rhizosphaerae</name>
    <dbReference type="NCBI Taxonomy" id="3051431"/>
    <lineage>
        <taxon>Bacteria</taxon>
        <taxon>Bacillati</taxon>
        <taxon>Bacillota</taxon>
        <taxon>Bacilli</taxon>
        <taxon>Bacillales</taxon>
        <taxon>Bacillaceae</taxon>
        <taxon>Aquibacillus</taxon>
    </lineage>
</organism>
<dbReference type="RefSeq" id="WP_285932219.1">
    <property type="nucleotide sequence ID" value="NZ_JASTZU010000036.1"/>
</dbReference>
<evidence type="ECO:0000313" key="2">
    <source>
        <dbReference type="Proteomes" id="UP001235343"/>
    </source>
</evidence>
<accession>A0ABT7L594</accession>
<keyword evidence="2" id="KW-1185">Reference proteome</keyword>
<protein>
    <recommendedName>
        <fullName evidence="3">Fur-regulated basic protein FbpA</fullName>
    </recommendedName>
</protein>
<dbReference type="Proteomes" id="UP001235343">
    <property type="component" value="Unassembled WGS sequence"/>
</dbReference>
<comment type="caution">
    <text evidence="1">The sequence shown here is derived from an EMBL/GenBank/DDBJ whole genome shotgun (WGS) entry which is preliminary data.</text>
</comment>
<dbReference type="EMBL" id="JASTZU010000036">
    <property type="protein sequence ID" value="MDL4841033.1"/>
    <property type="molecule type" value="Genomic_DNA"/>
</dbReference>
<sequence length="57" mass="6423">MAYLKKAVDQQKTILINQLIQAGIVSDTNKEIYANKTISELTEECQSIIVKEDNIVI</sequence>